<gene>
    <name evidence="2" type="ORF">PTTW11_09543</name>
</gene>
<protein>
    <submittedName>
        <fullName evidence="2">Uncharacterized protein</fullName>
    </submittedName>
</protein>
<dbReference type="Proteomes" id="UP000472372">
    <property type="component" value="Chromosome 9"/>
</dbReference>
<name>A0A6S6WB61_9PLEO</name>
<evidence type="ECO:0000256" key="1">
    <source>
        <dbReference type="SAM" id="MobiDB-lite"/>
    </source>
</evidence>
<feature type="compositionally biased region" description="Polar residues" evidence="1">
    <location>
        <begin position="11"/>
        <end position="21"/>
    </location>
</feature>
<proteinExistence type="predicted"/>
<sequence>MGSHETPPYSGPNTPESNTSGPEEVAVGITTPTSFTATSPQPVSKVRGSSFLIPENLTQAVVERTPQLKRLQRDLLILTSFNDNSTLHWRPFWFKQDPFNKKSWTLHNPPAVVTEKVPNTNYAAKEYYTRRMRRAGDRNPLYIKDWGQWRRYCDMYGVPYDFLCKEQIGLMRLGLSRNVEGEITSPPSYPLYPEPQPLGCGRYILDPETYSTHLPRKFHSVNHDAEELANVEAVIVHSDGALKVERRENMFMHDSQWTHYDGYGEYRDDEHYVMDDRAPKQQGRSRRWSYLPWTNEQDESCRLLVKLKVNLKRKFTNDSGIEDSGGGGTEGTEQGKSRRVHRRVGD</sequence>
<dbReference type="AlphaFoldDB" id="A0A6S6WB61"/>
<dbReference type="EMBL" id="HG992985">
    <property type="protein sequence ID" value="CAE7206375.1"/>
    <property type="molecule type" value="Genomic_DNA"/>
</dbReference>
<accession>A0A6S6WB61</accession>
<evidence type="ECO:0000313" key="2">
    <source>
        <dbReference type="EMBL" id="CAE7206375.1"/>
    </source>
</evidence>
<reference evidence="2" key="1">
    <citation type="submission" date="2021-02" db="EMBL/GenBank/DDBJ databases">
        <authorList>
            <person name="Syme A R."/>
            <person name="Syme A R."/>
            <person name="Moolhuijzen P."/>
        </authorList>
    </citation>
    <scope>NUCLEOTIDE SEQUENCE</scope>
    <source>
        <strain evidence="2">W1-1</strain>
    </source>
</reference>
<feature type="region of interest" description="Disordered" evidence="1">
    <location>
        <begin position="316"/>
        <end position="346"/>
    </location>
</feature>
<feature type="compositionally biased region" description="Basic residues" evidence="1">
    <location>
        <begin position="337"/>
        <end position="346"/>
    </location>
</feature>
<organism evidence="2 3">
    <name type="scientific">Pyrenophora teres f. teres</name>
    <dbReference type="NCBI Taxonomy" id="97479"/>
    <lineage>
        <taxon>Eukaryota</taxon>
        <taxon>Fungi</taxon>
        <taxon>Dikarya</taxon>
        <taxon>Ascomycota</taxon>
        <taxon>Pezizomycotina</taxon>
        <taxon>Dothideomycetes</taxon>
        <taxon>Pleosporomycetidae</taxon>
        <taxon>Pleosporales</taxon>
        <taxon>Pleosporineae</taxon>
        <taxon>Pleosporaceae</taxon>
        <taxon>Pyrenophora</taxon>
    </lineage>
</organism>
<evidence type="ECO:0000313" key="3">
    <source>
        <dbReference type="Proteomes" id="UP000472372"/>
    </source>
</evidence>
<feature type="region of interest" description="Disordered" evidence="1">
    <location>
        <begin position="1"/>
        <end position="26"/>
    </location>
</feature>